<dbReference type="EMBL" id="GBRH01251505">
    <property type="protein sequence ID" value="JAD46390.1"/>
    <property type="molecule type" value="Transcribed_RNA"/>
</dbReference>
<dbReference type="AlphaFoldDB" id="A0A0A9ABM2"/>
<sequence length="47" mass="4856">MPGHPPPQVPSASSGGEQPHLGSTPRSTTDFTDSVGLGFLMNCSLFI</sequence>
<proteinExistence type="predicted"/>
<accession>A0A0A9ABM2</accession>
<feature type="region of interest" description="Disordered" evidence="1">
    <location>
        <begin position="1"/>
        <end position="34"/>
    </location>
</feature>
<reference evidence="2" key="2">
    <citation type="journal article" date="2015" name="Data Brief">
        <title>Shoot transcriptome of the giant reed, Arundo donax.</title>
        <authorList>
            <person name="Barrero R.A."/>
            <person name="Guerrero F.D."/>
            <person name="Moolhuijzen P."/>
            <person name="Goolsby J.A."/>
            <person name="Tidwell J."/>
            <person name="Bellgard S.E."/>
            <person name="Bellgard M.I."/>
        </authorList>
    </citation>
    <scope>NUCLEOTIDE SEQUENCE</scope>
    <source>
        <tissue evidence="2">Shoot tissue taken approximately 20 cm above the soil surface</tissue>
    </source>
</reference>
<evidence type="ECO:0000313" key="2">
    <source>
        <dbReference type="EMBL" id="JAD46390.1"/>
    </source>
</evidence>
<reference evidence="2" key="1">
    <citation type="submission" date="2014-09" db="EMBL/GenBank/DDBJ databases">
        <authorList>
            <person name="Magalhaes I.L.F."/>
            <person name="Oliveira U."/>
            <person name="Santos F.R."/>
            <person name="Vidigal T.H.D.A."/>
            <person name="Brescovit A.D."/>
            <person name="Santos A.J."/>
        </authorList>
    </citation>
    <scope>NUCLEOTIDE SEQUENCE</scope>
    <source>
        <tissue evidence="2">Shoot tissue taken approximately 20 cm above the soil surface</tissue>
    </source>
</reference>
<evidence type="ECO:0000256" key="1">
    <source>
        <dbReference type="SAM" id="MobiDB-lite"/>
    </source>
</evidence>
<name>A0A0A9ABM2_ARUDO</name>
<protein>
    <submittedName>
        <fullName evidence="2">Uncharacterized protein</fullName>
    </submittedName>
</protein>
<organism evidence="2">
    <name type="scientific">Arundo donax</name>
    <name type="common">Giant reed</name>
    <name type="synonym">Donax arundinaceus</name>
    <dbReference type="NCBI Taxonomy" id="35708"/>
    <lineage>
        <taxon>Eukaryota</taxon>
        <taxon>Viridiplantae</taxon>
        <taxon>Streptophyta</taxon>
        <taxon>Embryophyta</taxon>
        <taxon>Tracheophyta</taxon>
        <taxon>Spermatophyta</taxon>
        <taxon>Magnoliopsida</taxon>
        <taxon>Liliopsida</taxon>
        <taxon>Poales</taxon>
        <taxon>Poaceae</taxon>
        <taxon>PACMAD clade</taxon>
        <taxon>Arundinoideae</taxon>
        <taxon>Arundineae</taxon>
        <taxon>Arundo</taxon>
    </lineage>
</organism>